<accession>A0ABS3E613</accession>
<dbReference type="EMBL" id="JAEKJR010000002">
    <property type="protein sequence ID" value="MBN8430734.1"/>
    <property type="molecule type" value="Genomic_DNA"/>
</dbReference>
<dbReference type="InterPro" id="IPR011009">
    <property type="entry name" value="Kinase-like_dom_sf"/>
</dbReference>
<dbReference type="Gene3D" id="3.90.1200.10">
    <property type="match status" value="1"/>
</dbReference>
<proteinExistence type="predicted"/>
<dbReference type="SUPFAM" id="SSF56112">
    <property type="entry name" value="Protein kinase-like (PK-like)"/>
    <property type="match status" value="1"/>
</dbReference>
<dbReference type="InterPro" id="IPR052077">
    <property type="entry name" value="CcrZ_PhaseVar_Mediator"/>
</dbReference>
<dbReference type="Proteomes" id="UP000664293">
    <property type="component" value="Unassembled WGS sequence"/>
</dbReference>
<dbReference type="Gene3D" id="3.30.200.20">
    <property type="entry name" value="Phosphorylase Kinase, domain 1"/>
    <property type="match status" value="1"/>
</dbReference>
<protein>
    <submittedName>
        <fullName evidence="2">Phosphotransferase</fullName>
    </submittedName>
</protein>
<comment type="caution">
    <text evidence="2">The sequence shown here is derived from an EMBL/GenBank/DDBJ whole genome shotgun (WGS) entry which is preliminary data.</text>
</comment>
<sequence>MRPLPMTLPPADILPSDWQRWSATQPTVVRPMASGLTNRSFLLNADGANVVLRWNSPISNALDLDRRTEAQSLRQASDAGLGARLIYCDPGHNYLVTGFIDGHTWKQARPGNATALAQLAALTRAIHRLPIVDSALDIHAKIARYWESIADNSSFTHRLRQLEDQVRPHIAAAQAMICSPVLCHNDLQPENLIFSRGGQLLVIDWEYACTGDPFYDLAVITEEHHLPEGKRRTLLQHYLQRPVGAGDLKRLGHWQIAYRYLSALWYAIPRTTGENLQAGLEESITALCQRLTTWAAHTGHD</sequence>
<dbReference type="CDD" id="cd05151">
    <property type="entry name" value="ChoK-like"/>
    <property type="match status" value="1"/>
</dbReference>
<keyword evidence="3" id="KW-1185">Reference proteome</keyword>
<gene>
    <name evidence="2" type="ORF">JF535_07705</name>
</gene>
<evidence type="ECO:0000259" key="1">
    <source>
        <dbReference type="Pfam" id="PF01636"/>
    </source>
</evidence>
<evidence type="ECO:0000313" key="3">
    <source>
        <dbReference type="Proteomes" id="UP000664293"/>
    </source>
</evidence>
<evidence type="ECO:0000313" key="2">
    <source>
        <dbReference type="EMBL" id="MBN8430734.1"/>
    </source>
</evidence>
<dbReference type="RefSeq" id="WP_207000915.1">
    <property type="nucleotide sequence ID" value="NZ_JAEKJR010000002.1"/>
</dbReference>
<organism evidence="2 3">
    <name type="scientific">Microbulbifer salipaludis</name>
    <dbReference type="NCBI Taxonomy" id="187980"/>
    <lineage>
        <taxon>Bacteria</taxon>
        <taxon>Pseudomonadati</taxon>
        <taxon>Pseudomonadota</taxon>
        <taxon>Gammaproteobacteria</taxon>
        <taxon>Cellvibrionales</taxon>
        <taxon>Microbulbiferaceae</taxon>
        <taxon>Microbulbifer</taxon>
    </lineage>
</organism>
<name>A0ABS3E613_9GAMM</name>
<dbReference type="Pfam" id="PF01636">
    <property type="entry name" value="APH"/>
    <property type="match status" value="1"/>
</dbReference>
<reference evidence="2 3" key="1">
    <citation type="submission" date="2020-12" db="EMBL/GenBank/DDBJ databases">
        <title>Oil enriched cultivation method for isolating marine PHA-producing bacteria.</title>
        <authorList>
            <person name="Zheng W."/>
            <person name="Yu S."/>
            <person name="Huang Y."/>
        </authorList>
    </citation>
    <scope>NUCLEOTIDE SEQUENCE [LARGE SCALE GENOMIC DNA]</scope>
    <source>
        <strain evidence="2 3">SN0-2</strain>
    </source>
</reference>
<feature type="domain" description="Aminoglycoside phosphotransferase" evidence="1">
    <location>
        <begin position="29"/>
        <end position="241"/>
    </location>
</feature>
<dbReference type="InterPro" id="IPR002575">
    <property type="entry name" value="Aminoglycoside_PTrfase"/>
</dbReference>
<dbReference type="PANTHER" id="PTHR40086:SF1">
    <property type="entry name" value="CELL CYCLE REGULATOR CCRZ"/>
    <property type="match status" value="1"/>
</dbReference>
<dbReference type="PANTHER" id="PTHR40086">
    <property type="entry name" value="PHOSPHOTRANSFERASE YTMP-RELATED"/>
    <property type="match status" value="1"/>
</dbReference>